<dbReference type="PANTHER" id="PTHR43685">
    <property type="entry name" value="GLYCOSYLTRANSFERASE"/>
    <property type="match status" value="1"/>
</dbReference>
<dbReference type="Gene3D" id="3.90.550.10">
    <property type="entry name" value="Spore Coat Polysaccharide Biosynthesis Protein SpsA, Chain A"/>
    <property type="match status" value="1"/>
</dbReference>
<dbReference type="Proteomes" id="UP000581688">
    <property type="component" value="Unassembled WGS sequence"/>
</dbReference>
<dbReference type="PANTHER" id="PTHR43685:SF2">
    <property type="entry name" value="GLYCOSYLTRANSFERASE 2-LIKE DOMAIN-CONTAINING PROTEIN"/>
    <property type="match status" value="1"/>
</dbReference>
<name>A0A841Q7G3_9BACI</name>
<dbReference type="GO" id="GO:0016740">
    <property type="term" value="F:transferase activity"/>
    <property type="evidence" value="ECO:0007669"/>
    <property type="project" value="UniProtKB-KW"/>
</dbReference>
<protein>
    <submittedName>
        <fullName evidence="2">GT2 family glycosyltransferase</fullName>
    </submittedName>
</protein>
<accession>A0A841Q7G3</accession>
<evidence type="ECO:0000259" key="1">
    <source>
        <dbReference type="Pfam" id="PF00535"/>
    </source>
</evidence>
<organism evidence="2 3">
    <name type="scientific">Salirhabdus euzebyi</name>
    <dbReference type="NCBI Taxonomy" id="394506"/>
    <lineage>
        <taxon>Bacteria</taxon>
        <taxon>Bacillati</taxon>
        <taxon>Bacillota</taxon>
        <taxon>Bacilli</taxon>
        <taxon>Bacillales</taxon>
        <taxon>Bacillaceae</taxon>
        <taxon>Salirhabdus</taxon>
    </lineage>
</organism>
<dbReference type="InterPro" id="IPR050834">
    <property type="entry name" value="Glycosyltransf_2"/>
</dbReference>
<evidence type="ECO:0000313" key="3">
    <source>
        <dbReference type="Proteomes" id="UP000581688"/>
    </source>
</evidence>
<dbReference type="Pfam" id="PF00535">
    <property type="entry name" value="Glycos_transf_2"/>
    <property type="match status" value="1"/>
</dbReference>
<dbReference type="InterPro" id="IPR029044">
    <property type="entry name" value="Nucleotide-diphossugar_trans"/>
</dbReference>
<sequence length="280" mass="33045">MKITIVIVLYNQKVESSKTFISLNESLMNVKGVVEDLGIILYDNSPEKQNFNPHQYQNLKLSYVHDKRNMGIATAYNYAFDCAQEYDSEWLLLLDHDTEITPNYINKIFDYLDYEKNVVALVPMVNSGGTMISPVHSSSLRPLNEERPSVGLQCRPIMAINSGTLVRLSFLKEIGGFNEEFPLDYLDHWLFYEIYAREYKVYILNVYLEHDLSVMNYNNVSYERYQSILDAEINFYKNYKKDMYKMYRKQLLKRLIKQILLVKNKKVAFYTLRRFLSMKG</sequence>
<dbReference type="EMBL" id="JACHGH010000010">
    <property type="protein sequence ID" value="MBB6454509.1"/>
    <property type="molecule type" value="Genomic_DNA"/>
</dbReference>
<feature type="domain" description="Glycosyltransferase 2-like" evidence="1">
    <location>
        <begin position="5"/>
        <end position="172"/>
    </location>
</feature>
<keyword evidence="3" id="KW-1185">Reference proteome</keyword>
<proteinExistence type="predicted"/>
<gene>
    <name evidence="2" type="ORF">HNQ94_002998</name>
</gene>
<dbReference type="RefSeq" id="WP_174496907.1">
    <property type="nucleotide sequence ID" value="NZ_CADDWK010000010.1"/>
</dbReference>
<dbReference type="InterPro" id="IPR001173">
    <property type="entry name" value="Glyco_trans_2-like"/>
</dbReference>
<keyword evidence="2" id="KW-0808">Transferase</keyword>
<dbReference type="AlphaFoldDB" id="A0A841Q7G3"/>
<evidence type="ECO:0000313" key="2">
    <source>
        <dbReference type="EMBL" id="MBB6454509.1"/>
    </source>
</evidence>
<comment type="caution">
    <text evidence="2">The sequence shown here is derived from an EMBL/GenBank/DDBJ whole genome shotgun (WGS) entry which is preliminary data.</text>
</comment>
<dbReference type="SUPFAM" id="SSF53448">
    <property type="entry name" value="Nucleotide-diphospho-sugar transferases"/>
    <property type="match status" value="1"/>
</dbReference>
<reference evidence="2 3" key="1">
    <citation type="submission" date="2020-08" db="EMBL/GenBank/DDBJ databases">
        <title>Genomic Encyclopedia of Type Strains, Phase IV (KMG-IV): sequencing the most valuable type-strain genomes for metagenomic binning, comparative biology and taxonomic classification.</title>
        <authorList>
            <person name="Goeker M."/>
        </authorList>
    </citation>
    <scope>NUCLEOTIDE SEQUENCE [LARGE SCALE GENOMIC DNA]</scope>
    <source>
        <strain evidence="2 3">DSM 19612</strain>
    </source>
</reference>